<dbReference type="EC" id="1.11.1.24" evidence="1"/>
<evidence type="ECO:0000256" key="1">
    <source>
        <dbReference type="ARBA" id="ARBA00013017"/>
    </source>
</evidence>
<evidence type="ECO:0000256" key="5">
    <source>
        <dbReference type="ARBA" id="ARBA00023157"/>
    </source>
</evidence>
<keyword evidence="4" id="KW-0560">Oxidoreductase</keyword>
<dbReference type="InterPro" id="IPR013766">
    <property type="entry name" value="Thioredoxin_domain"/>
</dbReference>
<feature type="domain" description="Thioredoxin" evidence="11">
    <location>
        <begin position="74"/>
        <end position="246"/>
    </location>
</feature>
<dbReference type="GO" id="GO:0005737">
    <property type="term" value="C:cytoplasm"/>
    <property type="evidence" value="ECO:0007669"/>
    <property type="project" value="TreeGrafter"/>
</dbReference>
<dbReference type="InterPro" id="IPR000866">
    <property type="entry name" value="AhpC/TSA"/>
</dbReference>
<keyword evidence="10" id="KW-0812">Transmembrane</keyword>
<dbReference type="SUPFAM" id="SSF52833">
    <property type="entry name" value="Thioredoxin-like"/>
    <property type="match status" value="1"/>
</dbReference>
<dbReference type="Pfam" id="PF00578">
    <property type="entry name" value="AhpC-TSA"/>
    <property type="match status" value="1"/>
</dbReference>
<dbReference type="PANTHER" id="PTHR42801:SF7">
    <property type="entry name" value="SLL1159 PROTEIN"/>
    <property type="match status" value="1"/>
</dbReference>
<keyword evidence="5" id="KW-1015">Disulfide bond</keyword>
<evidence type="ECO:0000259" key="11">
    <source>
        <dbReference type="PROSITE" id="PS51352"/>
    </source>
</evidence>
<evidence type="ECO:0000256" key="10">
    <source>
        <dbReference type="SAM" id="Phobius"/>
    </source>
</evidence>
<evidence type="ECO:0000256" key="9">
    <source>
        <dbReference type="ARBA" id="ARBA00049091"/>
    </source>
</evidence>
<dbReference type="CDD" id="cd02970">
    <property type="entry name" value="PRX_like2"/>
    <property type="match status" value="1"/>
</dbReference>
<reference evidence="12" key="1">
    <citation type="journal article" date="2015" name="Nature">
        <title>Complex archaea that bridge the gap between prokaryotes and eukaryotes.</title>
        <authorList>
            <person name="Spang A."/>
            <person name="Saw J.H."/>
            <person name="Jorgensen S.L."/>
            <person name="Zaremba-Niedzwiedzka K."/>
            <person name="Martijn J."/>
            <person name="Lind A.E."/>
            <person name="van Eijk R."/>
            <person name="Schleper C."/>
            <person name="Guy L."/>
            <person name="Ettema T.J."/>
        </authorList>
    </citation>
    <scope>NUCLEOTIDE SEQUENCE</scope>
</reference>
<dbReference type="Gene3D" id="3.40.30.10">
    <property type="entry name" value="Glutaredoxin"/>
    <property type="match status" value="1"/>
</dbReference>
<evidence type="ECO:0000313" key="12">
    <source>
        <dbReference type="EMBL" id="KKN23515.1"/>
    </source>
</evidence>
<keyword evidence="3" id="KW-0049">Antioxidant</keyword>
<evidence type="ECO:0000256" key="8">
    <source>
        <dbReference type="ARBA" id="ARBA00038489"/>
    </source>
</evidence>
<dbReference type="PROSITE" id="PS51352">
    <property type="entry name" value="THIOREDOXIN_2"/>
    <property type="match status" value="1"/>
</dbReference>
<dbReference type="AlphaFoldDB" id="A0A0F9NVH5"/>
<organism evidence="12">
    <name type="scientific">marine sediment metagenome</name>
    <dbReference type="NCBI Taxonomy" id="412755"/>
    <lineage>
        <taxon>unclassified sequences</taxon>
        <taxon>metagenomes</taxon>
        <taxon>ecological metagenomes</taxon>
    </lineage>
</organism>
<evidence type="ECO:0000256" key="2">
    <source>
        <dbReference type="ARBA" id="ARBA00022559"/>
    </source>
</evidence>
<evidence type="ECO:0000256" key="3">
    <source>
        <dbReference type="ARBA" id="ARBA00022862"/>
    </source>
</evidence>
<dbReference type="GO" id="GO:0045454">
    <property type="term" value="P:cell redox homeostasis"/>
    <property type="evidence" value="ECO:0007669"/>
    <property type="project" value="TreeGrafter"/>
</dbReference>
<protein>
    <recommendedName>
        <fullName evidence="1">thioredoxin-dependent peroxiredoxin</fullName>
        <ecNumber evidence="1">1.11.1.24</ecNumber>
    </recommendedName>
    <alternativeName>
        <fullName evidence="7">Thioredoxin peroxidase</fullName>
    </alternativeName>
</protein>
<comment type="catalytic activity">
    <reaction evidence="9">
        <text>a hydroperoxide + [thioredoxin]-dithiol = an alcohol + [thioredoxin]-disulfide + H2O</text>
        <dbReference type="Rhea" id="RHEA:62620"/>
        <dbReference type="Rhea" id="RHEA-COMP:10698"/>
        <dbReference type="Rhea" id="RHEA-COMP:10700"/>
        <dbReference type="ChEBI" id="CHEBI:15377"/>
        <dbReference type="ChEBI" id="CHEBI:29950"/>
        <dbReference type="ChEBI" id="CHEBI:30879"/>
        <dbReference type="ChEBI" id="CHEBI:35924"/>
        <dbReference type="ChEBI" id="CHEBI:50058"/>
        <dbReference type="EC" id="1.11.1.24"/>
    </reaction>
</comment>
<name>A0A0F9NVH5_9ZZZZ</name>
<accession>A0A0F9NVH5</accession>
<keyword evidence="10" id="KW-0472">Membrane</keyword>
<comment type="similarity">
    <text evidence="8">Belongs to the peroxiredoxin family. BCP/PrxQ subfamily.</text>
</comment>
<evidence type="ECO:0000256" key="7">
    <source>
        <dbReference type="ARBA" id="ARBA00032824"/>
    </source>
</evidence>
<dbReference type="InterPro" id="IPR036249">
    <property type="entry name" value="Thioredoxin-like_sf"/>
</dbReference>
<keyword evidence="10" id="KW-1133">Transmembrane helix</keyword>
<keyword evidence="2" id="KW-0575">Peroxidase</keyword>
<dbReference type="GO" id="GO:0008379">
    <property type="term" value="F:thioredoxin peroxidase activity"/>
    <property type="evidence" value="ECO:0007669"/>
    <property type="project" value="TreeGrafter"/>
</dbReference>
<evidence type="ECO:0000256" key="4">
    <source>
        <dbReference type="ARBA" id="ARBA00023002"/>
    </source>
</evidence>
<dbReference type="GO" id="GO:0034599">
    <property type="term" value="P:cellular response to oxidative stress"/>
    <property type="evidence" value="ECO:0007669"/>
    <property type="project" value="TreeGrafter"/>
</dbReference>
<proteinExistence type="inferred from homology"/>
<keyword evidence="6" id="KW-0676">Redox-active center</keyword>
<gene>
    <name evidence="12" type="ORF">LCGC14_0904150</name>
</gene>
<comment type="caution">
    <text evidence="12">The sequence shown here is derived from an EMBL/GenBank/DDBJ whole genome shotgun (WGS) entry which is preliminary data.</text>
</comment>
<dbReference type="EMBL" id="LAZR01002963">
    <property type="protein sequence ID" value="KKN23515.1"/>
    <property type="molecule type" value="Genomic_DNA"/>
</dbReference>
<feature type="transmembrane region" description="Helical" evidence="10">
    <location>
        <begin position="41"/>
        <end position="58"/>
    </location>
</feature>
<evidence type="ECO:0000256" key="6">
    <source>
        <dbReference type="ARBA" id="ARBA00023284"/>
    </source>
</evidence>
<dbReference type="PANTHER" id="PTHR42801">
    <property type="entry name" value="THIOREDOXIN-DEPENDENT PEROXIDE REDUCTASE"/>
    <property type="match status" value="1"/>
</dbReference>
<dbReference type="InterPro" id="IPR050924">
    <property type="entry name" value="Peroxiredoxin_BCP/PrxQ"/>
</dbReference>
<sequence>MIIKRRAGQFVKYSIYIEFINKLLILNPKILKKRYKMRHTLILFSIASLMFTFLLPVITNAEEVAVSADKIRPLLVGSAVPSLTLHTVKNEPYDLMAAIAKKPTVLIFYRGSWCPYCNLHLNELKDVESELLGLGYQIIAISPDRPENLKKSAEKHEMKYQLLSDSKMEAAKAFGIAFKVDSPTLNKYEKYGIDLEDASGEKHHLLPVPAVFLVNTDGIIQFQYVNPNYNVRIKKEVILAAAKAFL</sequence>